<dbReference type="GO" id="GO:0035091">
    <property type="term" value="F:phosphatidylinositol binding"/>
    <property type="evidence" value="ECO:0007669"/>
    <property type="project" value="TreeGrafter"/>
</dbReference>
<dbReference type="GeneID" id="54551227"/>
<feature type="domain" description="Ysc84 actin-binding" evidence="2">
    <location>
        <begin position="141"/>
        <end position="266"/>
    </location>
</feature>
<feature type="region of interest" description="Disordered" evidence="1">
    <location>
        <begin position="320"/>
        <end position="500"/>
    </location>
</feature>
<dbReference type="PANTHER" id="PTHR15629">
    <property type="entry name" value="SH3YL1 PROTEIN"/>
    <property type="match status" value="1"/>
</dbReference>
<evidence type="ECO:0000259" key="2">
    <source>
        <dbReference type="Pfam" id="PF04366"/>
    </source>
</evidence>
<feature type="compositionally biased region" description="Basic and acidic residues" evidence="1">
    <location>
        <begin position="348"/>
        <end position="359"/>
    </location>
</feature>
<organism evidence="3 4">
    <name type="scientific">Westerdykella ornata</name>
    <dbReference type="NCBI Taxonomy" id="318751"/>
    <lineage>
        <taxon>Eukaryota</taxon>
        <taxon>Fungi</taxon>
        <taxon>Dikarya</taxon>
        <taxon>Ascomycota</taxon>
        <taxon>Pezizomycotina</taxon>
        <taxon>Dothideomycetes</taxon>
        <taxon>Pleosporomycetidae</taxon>
        <taxon>Pleosporales</taxon>
        <taxon>Sporormiaceae</taxon>
        <taxon>Westerdykella</taxon>
    </lineage>
</organism>
<evidence type="ECO:0000313" key="4">
    <source>
        <dbReference type="Proteomes" id="UP000800097"/>
    </source>
</evidence>
<dbReference type="CDD" id="cd11524">
    <property type="entry name" value="SYLF"/>
    <property type="match status" value="1"/>
</dbReference>
<feature type="compositionally biased region" description="Basic and acidic residues" evidence="1">
    <location>
        <begin position="434"/>
        <end position="444"/>
    </location>
</feature>
<dbReference type="EMBL" id="ML986489">
    <property type="protein sequence ID" value="KAF2277863.1"/>
    <property type="molecule type" value="Genomic_DNA"/>
</dbReference>
<feature type="region of interest" description="Disordered" evidence="1">
    <location>
        <begin position="521"/>
        <end position="643"/>
    </location>
</feature>
<reference evidence="3" key="1">
    <citation type="journal article" date="2020" name="Stud. Mycol.">
        <title>101 Dothideomycetes genomes: a test case for predicting lifestyles and emergence of pathogens.</title>
        <authorList>
            <person name="Haridas S."/>
            <person name="Albert R."/>
            <person name="Binder M."/>
            <person name="Bloem J."/>
            <person name="Labutti K."/>
            <person name="Salamov A."/>
            <person name="Andreopoulos B."/>
            <person name="Baker S."/>
            <person name="Barry K."/>
            <person name="Bills G."/>
            <person name="Bluhm B."/>
            <person name="Cannon C."/>
            <person name="Castanera R."/>
            <person name="Culley D."/>
            <person name="Daum C."/>
            <person name="Ezra D."/>
            <person name="Gonzalez J."/>
            <person name="Henrissat B."/>
            <person name="Kuo A."/>
            <person name="Liang C."/>
            <person name="Lipzen A."/>
            <person name="Lutzoni F."/>
            <person name="Magnuson J."/>
            <person name="Mondo S."/>
            <person name="Nolan M."/>
            <person name="Ohm R."/>
            <person name="Pangilinan J."/>
            <person name="Park H.-J."/>
            <person name="Ramirez L."/>
            <person name="Alfaro M."/>
            <person name="Sun H."/>
            <person name="Tritt A."/>
            <person name="Yoshinaga Y."/>
            <person name="Zwiers L.-H."/>
            <person name="Turgeon B."/>
            <person name="Goodwin S."/>
            <person name="Spatafora J."/>
            <person name="Crous P."/>
            <person name="Grigoriev I."/>
        </authorList>
    </citation>
    <scope>NUCLEOTIDE SEQUENCE</scope>
    <source>
        <strain evidence="3">CBS 379.55</strain>
    </source>
</reference>
<dbReference type="Proteomes" id="UP000800097">
    <property type="component" value="Unassembled WGS sequence"/>
</dbReference>
<protein>
    <submittedName>
        <fullName evidence="3">DUF500-domain-containing protein</fullName>
    </submittedName>
</protein>
<feature type="compositionally biased region" description="Polar residues" evidence="1">
    <location>
        <begin position="372"/>
        <end position="401"/>
    </location>
</feature>
<dbReference type="RefSeq" id="XP_033655402.1">
    <property type="nucleotide sequence ID" value="XM_033798052.1"/>
</dbReference>
<gene>
    <name evidence="3" type="ORF">EI97DRAFT_431935</name>
</gene>
<dbReference type="PANTHER" id="PTHR15629:SF8">
    <property type="entry name" value="DUF500 DOMAIN PROTEIN (AFU_ORTHOLOGUE AFUA_5G07310)"/>
    <property type="match status" value="1"/>
</dbReference>
<dbReference type="OrthoDB" id="443981at2759"/>
<feature type="compositionally biased region" description="Pro residues" evidence="1">
    <location>
        <begin position="572"/>
        <end position="581"/>
    </location>
</feature>
<feature type="compositionally biased region" description="Low complexity" evidence="1">
    <location>
        <begin position="588"/>
        <end position="599"/>
    </location>
</feature>
<sequence>MVHKQGIWAKTKTGSKAGFDKLYGWVDKLGPPINRLSNKVGAEAFWPTTLDKESDKAARILRSFCKDGFYVEEETPNTDGPKSKQKVVKKIPPEVIKNAKGLAVFTVMRTGLWVSGAGGSGILIGRKEDGTWSPPSGIMLHTAGLGFLAGVDIYDCVVVINTQKALEAFSKIRCTLGGEISAVAGPVGVGGMLETELHKRQAPIFTYLKSRGLYAGVQVDGTIIIERTDENERFYGERIGVKEILAGKVRHAPYETRRLLETLRAAQGDTDFDQSLLPDEAPPADFEVESEKKVFGVPNSEDPDPFGVLALEQAGLEIREAGTRRRPTSEQFEFKPSPTSPIYTTFRHSMDRSTMEARSRRSSWRTSAMSSIAESRQSIMVDSETQTDLETPSSPQENSNLPPTPGPPSSSGMRDIPEEKSIDDARRASASQTDDIKDEPHPKISVETAAEEEEERALTSEKGYEDDNNKATSVDDMKDISTFNSNSSSGFVDEHLDDDADDDVELVEPVTYLQASAPQMVTRARIVTVPKPVPPKLPPRSPLRKRHSDNSNFSSEGNTPGESRDMACGPSPDHPGSPPTPSLRNDASSGYSSHESVSSMEALGPTDHQPVAKGKLNALQKQEDNAFISAPSSPPRQVPGSFH</sequence>
<accession>A0A6A6JNZ0</accession>
<dbReference type="InterPro" id="IPR007461">
    <property type="entry name" value="Ysc84_actin-binding"/>
</dbReference>
<feature type="compositionally biased region" description="Polar residues" evidence="1">
    <location>
        <begin position="481"/>
        <end position="490"/>
    </location>
</feature>
<feature type="compositionally biased region" description="Pro residues" evidence="1">
    <location>
        <begin position="531"/>
        <end position="541"/>
    </location>
</feature>
<keyword evidence="4" id="KW-1185">Reference proteome</keyword>
<dbReference type="Pfam" id="PF04366">
    <property type="entry name" value="Ysc84"/>
    <property type="match status" value="1"/>
</dbReference>
<feature type="compositionally biased region" description="Polar residues" evidence="1">
    <location>
        <begin position="550"/>
        <end position="561"/>
    </location>
</feature>
<feature type="compositionally biased region" description="Basic and acidic residues" evidence="1">
    <location>
        <begin position="456"/>
        <end position="479"/>
    </location>
</feature>
<dbReference type="AlphaFoldDB" id="A0A6A6JNZ0"/>
<evidence type="ECO:0000313" key="3">
    <source>
        <dbReference type="EMBL" id="KAF2277863.1"/>
    </source>
</evidence>
<name>A0A6A6JNZ0_WESOR</name>
<evidence type="ECO:0000256" key="1">
    <source>
        <dbReference type="SAM" id="MobiDB-lite"/>
    </source>
</evidence>
<dbReference type="InterPro" id="IPR051702">
    <property type="entry name" value="SH3_domain_YSC84-like"/>
</dbReference>
<proteinExistence type="predicted"/>
<feature type="compositionally biased region" description="Basic and acidic residues" evidence="1">
    <location>
        <begin position="415"/>
        <end position="427"/>
    </location>
</feature>